<keyword evidence="1" id="KW-0472">Membrane</keyword>
<gene>
    <name evidence="2" type="ORF">FLONG3_2525</name>
</gene>
<accession>A0A395T4A2</accession>
<proteinExistence type="predicted"/>
<dbReference type="AlphaFoldDB" id="A0A395T4A2"/>
<reference evidence="2 3" key="1">
    <citation type="journal article" date="2018" name="PLoS Pathog.">
        <title>Evolution of structural diversity of trichothecenes, a family of toxins produced by plant pathogenic and entomopathogenic fungi.</title>
        <authorList>
            <person name="Proctor R.H."/>
            <person name="McCormick S.P."/>
            <person name="Kim H.S."/>
            <person name="Cardoza R.E."/>
            <person name="Stanley A.M."/>
            <person name="Lindo L."/>
            <person name="Kelly A."/>
            <person name="Brown D.W."/>
            <person name="Lee T."/>
            <person name="Vaughan M.M."/>
            <person name="Alexander N.J."/>
            <person name="Busman M."/>
            <person name="Gutierrez S."/>
        </authorList>
    </citation>
    <scope>NUCLEOTIDE SEQUENCE [LARGE SCALE GENOMIC DNA]</scope>
    <source>
        <strain evidence="2 3">NRRL 20695</strain>
    </source>
</reference>
<keyword evidence="1" id="KW-1133">Transmembrane helix</keyword>
<organism evidence="2 3">
    <name type="scientific">Fusarium longipes</name>
    <dbReference type="NCBI Taxonomy" id="694270"/>
    <lineage>
        <taxon>Eukaryota</taxon>
        <taxon>Fungi</taxon>
        <taxon>Dikarya</taxon>
        <taxon>Ascomycota</taxon>
        <taxon>Pezizomycotina</taxon>
        <taxon>Sordariomycetes</taxon>
        <taxon>Hypocreomycetidae</taxon>
        <taxon>Hypocreales</taxon>
        <taxon>Nectriaceae</taxon>
        <taxon>Fusarium</taxon>
    </lineage>
</organism>
<feature type="transmembrane region" description="Helical" evidence="1">
    <location>
        <begin position="129"/>
        <end position="151"/>
    </location>
</feature>
<keyword evidence="3" id="KW-1185">Reference proteome</keyword>
<name>A0A395T4A2_9HYPO</name>
<dbReference type="EMBL" id="PXOG01000050">
    <property type="protein sequence ID" value="RGP79296.1"/>
    <property type="molecule type" value="Genomic_DNA"/>
</dbReference>
<comment type="caution">
    <text evidence="2">The sequence shown here is derived from an EMBL/GenBank/DDBJ whole genome shotgun (WGS) entry which is preliminary data.</text>
</comment>
<dbReference type="Proteomes" id="UP000266234">
    <property type="component" value="Unassembled WGS sequence"/>
</dbReference>
<protein>
    <submittedName>
        <fullName evidence="2">Uncharacterized protein</fullName>
    </submittedName>
</protein>
<evidence type="ECO:0000313" key="3">
    <source>
        <dbReference type="Proteomes" id="UP000266234"/>
    </source>
</evidence>
<evidence type="ECO:0000313" key="2">
    <source>
        <dbReference type="EMBL" id="RGP79296.1"/>
    </source>
</evidence>
<evidence type="ECO:0000256" key="1">
    <source>
        <dbReference type="SAM" id="Phobius"/>
    </source>
</evidence>
<keyword evidence="1" id="KW-0812">Transmembrane</keyword>
<dbReference type="OrthoDB" id="5091169at2759"/>
<sequence length="249" mass="28427">MLRTTHQEIWSKPMTSGLTFACSEANRWYQIQEVQRLRGRTPSEKLEPFCSSERRLKRRHCRPWQRPGSPLNREGIKTNMMSRKTHLRRPALVLPAWEDPPTTAGLASLERDTWRQMVHTYTRTWQMDVLIVCIAAMLFASFFSVVVYYIWRPRPGDFTCNGGVVEDTGLTAGSRPAAGRRILGIDWGRPLFRREITLERNTFPLTSIRASSTPETPTRSVPGFIKGKAQPRTYSRCGAVSMKAALNAT</sequence>